<dbReference type="Proteomes" id="UP000325122">
    <property type="component" value="Unassembled WGS sequence"/>
</dbReference>
<protein>
    <submittedName>
        <fullName evidence="3">DUF115 domain-containing protein</fullName>
    </submittedName>
</protein>
<organism evidence="3 4">
    <name type="scientific">Alkalicaulis satelles</name>
    <dbReference type="NCBI Taxonomy" id="2609175"/>
    <lineage>
        <taxon>Bacteria</taxon>
        <taxon>Pseudomonadati</taxon>
        <taxon>Pseudomonadota</taxon>
        <taxon>Alphaproteobacteria</taxon>
        <taxon>Maricaulales</taxon>
        <taxon>Maricaulaceae</taxon>
        <taxon>Alkalicaulis</taxon>
    </lineage>
</organism>
<dbReference type="InterPro" id="IPR002826">
    <property type="entry name" value="MptE-like"/>
</dbReference>
<dbReference type="SUPFAM" id="SSF53756">
    <property type="entry name" value="UDP-Glycosyltransferase/glycogen phosphorylase"/>
    <property type="match status" value="1"/>
</dbReference>
<sequence>MANDTERALELECQTLLAGSPYRSPIFLPTDKIALPDKVRGLRHVARICSQDLDAVYRPRLRALREQFKGRTRCFLIGNGPSLNETDLSVLKDEVTFAVNGFFLKARELDWTPTFYLVEDHLVAEDRAEEIRAFKGPVKLFPAYLGYVFEPCEDTIFYNHQPRKSYPHGFDFSMEADRITYTGCTVTFSMMQIAAWLGFEEIYLVGVDASYVIPDDAQESKDYGVGVLDMKSDDPNHFHPDYFGKGYRWHDPQVDKMIEAYGEARRALTGTGQMIYNAGIGGQLDVFERRRFHDLFPHARKPEEMRAAQSGPAYPRLLVLDMTASGNGTATGEIKSNLLAGWPADRLLQIARHSWDGLALVRPDGAGGWAQSVCGQDDARQAAQAFEPDAVLYRPVPDVPWLHGLAMELLHALGKPVIAWMMDDWPSDLAGRDRDQWLALEPDLLRLLTHAQARLSICEAMSANFEARYNAPFTALANGVRPRDWPARAPHEGRRLRIRYAGGLAANMQRASVLQVARVVEKLGQAGHPVTLEINTKPWCLRETAQDYARFAHTRLTAENRSPEAYRDWMQRADATLIAYNFDAASLRYVRYSMANKLPECLASGAVLLAHGPQEAATIDYLKRHDLGVVIDHESEEALEAAILELMDDPRRRQALADEARAFAFEHHDLDALHEALRACVAEAARSRKGGLPEAFQLYELPPPSLPAQAAPVQTAQAQDILEAAAGQSGEMLLGVLLAELLLRPEATRARLCEDVSLMEQVDSALDSRPEDDRLRAHLLARLRAGEEAGGQLRLA</sequence>
<dbReference type="AlphaFoldDB" id="A0A5M6ZGG3"/>
<gene>
    <name evidence="3" type="ORF">F1654_06105</name>
</gene>
<comment type="caution">
    <text evidence="3">The sequence shown here is derived from an EMBL/GenBank/DDBJ whole genome shotgun (WGS) entry which is preliminary data.</text>
</comment>
<dbReference type="Gene3D" id="3.40.50.2000">
    <property type="entry name" value="Glycogen Phosphorylase B"/>
    <property type="match status" value="1"/>
</dbReference>
<dbReference type="RefSeq" id="WP_150022648.1">
    <property type="nucleotide sequence ID" value="NZ_VWOJ01000002.1"/>
</dbReference>
<evidence type="ECO:0000313" key="4">
    <source>
        <dbReference type="Proteomes" id="UP000325122"/>
    </source>
</evidence>
<keyword evidence="4" id="KW-1185">Reference proteome</keyword>
<dbReference type="Gene3D" id="3.90.1480.10">
    <property type="entry name" value="Alpha-2,3-sialyltransferase"/>
    <property type="match status" value="1"/>
</dbReference>
<proteinExistence type="predicted"/>
<dbReference type="Pfam" id="PF01973">
    <property type="entry name" value="MptE-like"/>
    <property type="match status" value="1"/>
</dbReference>
<evidence type="ECO:0000259" key="2">
    <source>
        <dbReference type="Pfam" id="PF13524"/>
    </source>
</evidence>
<evidence type="ECO:0000313" key="3">
    <source>
        <dbReference type="EMBL" id="KAA5803380.1"/>
    </source>
</evidence>
<feature type="domain" description="Spore protein YkvP/CgeB glycosyl transferase-like" evidence="2">
    <location>
        <begin position="559"/>
        <end position="672"/>
    </location>
</feature>
<dbReference type="EMBL" id="VWOJ01000002">
    <property type="protein sequence ID" value="KAA5803380.1"/>
    <property type="molecule type" value="Genomic_DNA"/>
</dbReference>
<dbReference type="Pfam" id="PF13524">
    <property type="entry name" value="Glyco_trans_1_2"/>
    <property type="match status" value="1"/>
</dbReference>
<feature type="domain" description="6-hydroxymethylpterin diphosphokinase MptE-like" evidence="1">
    <location>
        <begin position="53"/>
        <end position="211"/>
    </location>
</feature>
<dbReference type="InterPro" id="IPR055259">
    <property type="entry name" value="YkvP/CgeB_Glyco_trans-like"/>
</dbReference>
<accession>A0A5M6ZGG3</accession>
<reference evidence="3 4" key="1">
    <citation type="submission" date="2019-09" db="EMBL/GenBank/DDBJ databases">
        <authorList>
            <person name="Kevbrin V."/>
            <person name="Grouzdev D.S."/>
        </authorList>
    </citation>
    <scope>NUCLEOTIDE SEQUENCE [LARGE SCALE GENOMIC DNA]</scope>
    <source>
        <strain evidence="3 4">G-192</strain>
    </source>
</reference>
<evidence type="ECO:0000259" key="1">
    <source>
        <dbReference type="Pfam" id="PF01973"/>
    </source>
</evidence>
<name>A0A5M6ZGG3_9PROT</name>